<name>G2QUC0_THETT</name>
<reference evidence="1 2" key="1">
    <citation type="journal article" date="2011" name="Nat. Biotechnol.">
        <title>Comparative genomic analysis of the thermophilic biomass-degrading fungi Myceliophthora thermophila and Thielavia terrestris.</title>
        <authorList>
            <person name="Berka R.M."/>
            <person name="Grigoriev I.V."/>
            <person name="Otillar R."/>
            <person name="Salamov A."/>
            <person name="Grimwood J."/>
            <person name="Reid I."/>
            <person name="Ishmael N."/>
            <person name="John T."/>
            <person name="Darmond C."/>
            <person name="Moisan M.-C."/>
            <person name="Henrissat B."/>
            <person name="Coutinho P.M."/>
            <person name="Lombard V."/>
            <person name="Natvig D.O."/>
            <person name="Lindquist E."/>
            <person name="Schmutz J."/>
            <person name="Lucas S."/>
            <person name="Harris P."/>
            <person name="Powlowski J."/>
            <person name="Bellemare A."/>
            <person name="Taylor D."/>
            <person name="Butler G."/>
            <person name="de Vries R.P."/>
            <person name="Allijn I.E."/>
            <person name="van den Brink J."/>
            <person name="Ushinsky S."/>
            <person name="Storms R."/>
            <person name="Powell A.J."/>
            <person name="Paulsen I.T."/>
            <person name="Elbourne L.D.H."/>
            <person name="Baker S.E."/>
            <person name="Magnuson J."/>
            <person name="LaBoissiere S."/>
            <person name="Clutterbuck A.J."/>
            <person name="Martinez D."/>
            <person name="Wogulis M."/>
            <person name="de Leon A.L."/>
            <person name="Rey M.W."/>
            <person name="Tsang A."/>
        </authorList>
    </citation>
    <scope>NUCLEOTIDE SEQUENCE [LARGE SCALE GENOMIC DNA]</scope>
    <source>
        <strain evidence="2">ATCC 38088 / NRRL 8126</strain>
    </source>
</reference>
<evidence type="ECO:0000313" key="1">
    <source>
        <dbReference type="EMBL" id="AEO63672.1"/>
    </source>
</evidence>
<dbReference type="GeneID" id="11521187"/>
<accession>G2QUC0</accession>
<proteinExistence type="predicted"/>
<gene>
    <name evidence="1" type="ORF">THITE_2126144</name>
</gene>
<protein>
    <submittedName>
        <fullName evidence="1">Uncharacterized protein</fullName>
    </submittedName>
</protein>
<dbReference type="AlphaFoldDB" id="G2QUC0"/>
<dbReference type="KEGG" id="ttt:THITE_2126144"/>
<evidence type="ECO:0000313" key="2">
    <source>
        <dbReference type="Proteomes" id="UP000008181"/>
    </source>
</evidence>
<keyword evidence="2" id="KW-1185">Reference proteome</keyword>
<sequence>MTISAVIMDDARGDPSASSVARTGYRGTQVLADGVFARLLAYEFAVRVVAGRCDKARGPERKAWLVGASRAFVAAADPSLESSPCMSGYSPPDVILRSIVQFVLYRASSTLARSRVPAASCLGLADEGESKDEEVPFESAPSLKGKRAAIAPVLGLIAPLKDEPDGMVGSESKAEALATACVPARRENNLL</sequence>
<dbReference type="HOGENOM" id="CLU_1422334_0_0_1"/>
<organism evidence="1 2">
    <name type="scientific">Thermothielavioides terrestris (strain ATCC 38088 / NRRL 8126)</name>
    <name type="common">Thielavia terrestris</name>
    <dbReference type="NCBI Taxonomy" id="578455"/>
    <lineage>
        <taxon>Eukaryota</taxon>
        <taxon>Fungi</taxon>
        <taxon>Dikarya</taxon>
        <taxon>Ascomycota</taxon>
        <taxon>Pezizomycotina</taxon>
        <taxon>Sordariomycetes</taxon>
        <taxon>Sordariomycetidae</taxon>
        <taxon>Sordariales</taxon>
        <taxon>Chaetomiaceae</taxon>
        <taxon>Thermothielavioides</taxon>
        <taxon>Thermothielavioides terrestris</taxon>
    </lineage>
</organism>
<dbReference type="EMBL" id="CP003009">
    <property type="protein sequence ID" value="AEO63672.1"/>
    <property type="molecule type" value="Genomic_DNA"/>
</dbReference>
<dbReference type="RefSeq" id="XP_003650008.1">
    <property type="nucleotide sequence ID" value="XM_003649960.1"/>
</dbReference>
<dbReference type="Proteomes" id="UP000008181">
    <property type="component" value="Chromosome 1"/>
</dbReference>